<keyword evidence="3" id="KW-1185">Reference proteome</keyword>
<proteinExistence type="predicted"/>
<accession>A0A167JAC8</accession>
<reference evidence="2 3" key="1">
    <citation type="submission" date="2016-02" db="EMBL/GenBank/DDBJ databases">
        <title>Ulvibacter sp. LPB0005, isolated from Thais luteostoma.</title>
        <authorList>
            <person name="Shin S.-K."/>
            <person name="Yi H."/>
        </authorList>
    </citation>
    <scope>NUCLEOTIDE SEQUENCE [LARGE SCALE GENOMIC DNA]</scope>
    <source>
        <strain evidence="2 3">LPB0005</strain>
    </source>
</reference>
<dbReference type="EMBL" id="LRXL01000026">
    <property type="protein sequence ID" value="OAB80481.1"/>
    <property type="molecule type" value="Genomic_DNA"/>
</dbReference>
<dbReference type="Proteomes" id="UP000077013">
    <property type="component" value="Unassembled WGS sequence"/>
</dbReference>
<comment type="caution">
    <text evidence="2">The sequence shown here is derived from an EMBL/GenBank/DDBJ whole genome shotgun (WGS) entry which is preliminary data.</text>
</comment>
<evidence type="ECO:0000256" key="1">
    <source>
        <dbReference type="SAM" id="SignalP"/>
    </source>
</evidence>
<dbReference type="STRING" id="1763537.ULVI_07035"/>
<evidence type="ECO:0000313" key="2">
    <source>
        <dbReference type="EMBL" id="OAB80481.1"/>
    </source>
</evidence>
<evidence type="ECO:0000313" key="3">
    <source>
        <dbReference type="Proteomes" id="UP000077013"/>
    </source>
</evidence>
<dbReference type="AlphaFoldDB" id="A0A167JAC8"/>
<name>A0A167JAC8_9FLAO</name>
<sequence length="175" mass="19573">MKKSIKRYELFLFLLFSIFSIQQYTAQETKSEFWSNVQFGGGIGLGFGNGYFSGTLAPSAIYHVNDRFSAGVGLNGTYASEKNVYKSYIVGGSVLGLFNVIPEIQLSGELETLHVSRVYDSQFLLEDDNYWVPALFLGAGYRTGGITIGLRYDVLFDEFKSVYGSAFSPFVRVYF</sequence>
<gene>
    <name evidence="2" type="ORF">ULVI_07035</name>
</gene>
<protein>
    <submittedName>
        <fullName evidence="2">Alpha-ketoglutarate decarboxylase</fullName>
    </submittedName>
</protein>
<organism evidence="2 3">
    <name type="scientific">Cochleicola gelatinilyticus</name>
    <dbReference type="NCBI Taxonomy" id="1763537"/>
    <lineage>
        <taxon>Bacteria</taxon>
        <taxon>Pseudomonadati</taxon>
        <taxon>Bacteroidota</taxon>
        <taxon>Flavobacteriia</taxon>
        <taxon>Flavobacteriales</taxon>
        <taxon>Flavobacteriaceae</taxon>
        <taxon>Cochleicola</taxon>
    </lineage>
</organism>
<keyword evidence="1" id="KW-0732">Signal</keyword>
<dbReference type="OrthoDB" id="1160493at2"/>
<dbReference type="RefSeq" id="WP_068591093.1">
    <property type="nucleotide sequence ID" value="NZ_LRXL01000026.1"/>
</dbReference>
<feature type="chain" id="PRO_5007888731" evidence="1">
    <location>
        <begin position="27"/>
        <end position="175"/>
    </location>
</feature>
<feature type="signal peptide" evidence="1">
    <location>
        <begin position="1"/>
        <end position="26"/>
    </location>
</feature>